<name>A0A5A8DAK0_CAFRO</name>
<feature type="compositionally biased region" description="Acidic residues" evidence="1">
    <location>
        <begin position="315"/>
        <end position="327"/>
    </location>
</feature>
<dbReference type="Proteomes" id="UP000325113">
    <property type="component" value="Unassembled WGS sequence"/>
</dbReference>
<evidence type="ECO:0008006" key="4">
    <source>
        <dbReference type="Google" id="ProtNLM"/>
    </source>
</evidence>
<dbReference type="EMBL" id="VLTM01000039">
    <property type="protein sequence ID" value="KAA0160961.1"/>
    <property type="molecule type" value="Genomic_DNA"/>
</dbReference>
<evidence type="ECO:0000256" key="1">
    <source>
        <dbReference type="SAM" id="MobiDB-lite"/>
    </source>
</evidence>
<reference evidence="2 3" key="1">
    <citation type="submission" date="2019-07" db="EMBL/GenBank/DDBJ databases">
        <title>Genomes of Cafeteria roenbergensis.</title>
        <authorList>
            <person name="Fischer M.G."/>
            <person name="Hackl T."/>
            <person name="Roman M."/>
        </authorList>
    </citation>
    <scope>NUCLEOTIDE SEQUENCE [LARGE SCALE GENOMIC DNA]</scope>
    <source>
        <strain evidence="2 3">Cflag</strain>
    </source>
</reference>
<comment type="caution">
    <text evidence="2">The sequence shown here is derived from an EMBL/GenBank/DDBJ whole genome shotgun (WGS) entry which is preliminary data.</text>
</comment>
<dbReference type="CDD" id="cd05162">
    <property type="entry name" value="PWWP"/>
    <property type="match status" value="1"/>
</dbReference>
<feature type="compositionally biased region" description="Low complexity" evidence="1">
    <location>
        <begin position="198"/>
        <end position="215"/>
    </location>
</feature>
<feature type="region of interest" description="Disordered" evidence="1">
    <location>
        <begin position="172"/>
        <end position="338"/>
    </location>
</feature>
<feature type="compositionally biased region" description="Low complexity" evidence="1">
    <location>
        <begin position="223"/>
        <end position="236"/>
    </location>
</feature>
<accession>A0A5A8DAK0</accession>
<feature type="compositionally biased region" description="Acidic residues" evidence="1">
    <location>
        <begin position="267"/>
        <end position="283"/>
    </location>
</feature>
<gene>
    <name evidence="2" type="ORF">FNF31_04033</name>
</gene>
<dbReference type="AlphaFoldDB" id="A0A5A8DAK0"/>
<sequence length="519" mass="52202">MAAAGTGDGPPSAPGSAPQGPEAYDIGWARFRGFPGWWPVVVMDPIDVEGGARAKFEASTIAPSEKLLVVSLDDALEQGKPSFGVLNASKSFVPFEEMDATTACRCWSAGAATAAQVRTLLASVGGAAGAAGIKAKKGKQLAAGVQAEVARGYGRAVEEFKKDRADRIAWVFPERGADDADSSGSESGSEGGGGDAAGGPAAESRAAEAAPAKAGARARRGAAAKGGAARAPAKPGSKARREATAASRVGRAAKRARAAKDAASDRSEDEGEDEGEDEDEGEAQEPSPVESAPKRAKRGARGRAGNSKSAAVPDSESESGSDSESGADSDSKSEPDDNLSAETLALDAKAVAADPGVQRVITARLALEEVLRAAKKKGLSSIHDDSPLASDVVAVFRSLARALPLSSQLQAARLPAAMQATASTLYGVAARCIAASMLGPEQPAGAEGEAPVLVAASEAPASAGRPALDAWLAKWVATTVAASLSAADARLRGVQGCVESLAPGSWSSSEALRGPVTGE</sequence>
<evidence type="ECO:0000313" key="3">
    <source>
        <dbReference type="Proteomes" id="UP000325113"/>
    </source>
</evidence>
<feature type="region of interest" description="Disordered" evidence="1">
    <location>
        <begin position="1"/>
        <end position="20"/>
    </location>
</feature>
<organism evidence="2 3">
    <name type="scientific">Cafeteria roenbergensis</name>
    <name type="common">Marine flagellate</name>
    <dbReference type="NCBI Taxonomy" id="33653"/>
    <lineage>
        <taxon>Eukaryota</taxon>
        <taxon>Sar</taxon>
        <taxon>Stramenopiles</taxon>
        <taxon>Bigyra</taxon>
        <taxon>Opalozoa</taxon>
        <taxon>Bicosoecida</taxon>
        <taxon>Cafeteriaceae</taxon>
        <taxon>Cafeteria</taxon>
    </lineage>
</organism>
<proteinExistence type="predicted"/>
<protein>
    <recommendedName>
        <fullName evidence="4">PWWP domain-containing protein</fullName>
    </recommendedName>
</protein>
<evidence type="ECO:0000313" key="2">
    <source>
        <dbReference type="EMBL" id="KAA0160961.1"/>
    </source>
</evidence>